<keyword evidence="3" id="KW-0285">Flavoprotein</keyword>
<dbReference type="PROSITE" id="PS00624">
    <property type="entry name" value="GMC_OXRED_2"/>
    <property type="match status" value="1"/>
</dbReference>
<dbReference type="AlphaFoldDB" id="A0A1W4WIC5"/>
<evidence type="ECO:0000313" key="6">
    <source>
        <dbReference type="RefSeq" id="XP_018323689.1"/>
    </source>
</evidence>
<dbReference type="SUPFAM" id="SSF54373">
    <property type="entry name" value="FAD-linked reductases, C-terminal domain"/>
    <property type="match status" value="1"/>
</dbReference>
<name>A0A1W4WIC5_AGRPL</name>
<sequence>MLSYKTGTVMSVINVIGLIVISLTCCFSSQSSQQTEYYANLITQRVLNAQKYQPPDYYKGFDVSEKYTAPKDFGVFDFIVVGAGAGGSLLARRLSEAHDWKVLLIEGGGTSDDFVDIPAAFNHLLTSEYSWGFKTTPQKVCEDSIGSICTYPRGKGLGGTTLIHTVVHARGIPSDYDYWEKLGLDGWSFDDVFPYFKRYENASILKDIDPDYHGFNGPFAVENYRNSSEFEEAFIAALGTFGITKTDYNGQKVYGYGRSQLATHNGKRNDAFKCFISDVINKENLQIQDNSLVTKVLIRNATAYGIEFIHDNNRYIAKATKEVILSAGSVGSPQILMLSGVGPANELLKHNITLVKDLPVGREFQDRPGISMYITTDRFEEADLKAVIAQYLQGHGPMSVSQRTVVAFYKNSRNSPVEIMLLDGEGFTVYNNSVNFGKTGLKSFGIRTALLKPKSVGNLTLASNDPLQFPVINTNLLGEPDDEESIIEALNFMADVAESEPMKKFNATIKDDTACKVFPFRSKRYWKCYLRTSMSDHALHPIRSCKMGTNPNDSVVNNRLQVHGISNLRVVDASVMPTSVTGHQFGTVFMIAEKASDMIAEDHGNIINSSR</sequence>
<feature type="domain" description="Glucose-methanol-choline oxidoreductase N-terminal" evidence="4">
    <location>
        <begin position="328"/>
        <end position="342"/>
    </location>
</feature>
<evidence type="ECO:0000256" key="2">
    <source>
        <dbReference type="PIRSR" id="PIRSR000137-1"/>
    </source>
</evidence>
<dbReference type="GeneID" id="108735944"/>
<dbReference type="GO" id="GO:0016614">
    <property type="term" value="F:oxidoreductase activity, acting on CH-OH group of donors"/>
    <property type="evidence" value="ECO:0007669"/>
    <property type="project" value="InterPro"/>
</dbReference>
<dbReference type="STRING" id="224129.A0A1W4WIC5"/>
<feature type="binding site" evidence="3">
    <location>
        <position position="160"/>
    </location>
    <ligand>
        <name>FAD</name>
        <dbReference type="ChEBI" id="CHEBI:57692"/>
    </ligand>
</feature>
<dbReference type="PANTHER" id="PTHR11552">
    <property type="entry name" value="GLUCOSE-METHANOL-CHOLINE GMC OXIDOREDUCTASE"/>
    <property type="match status" value="1"/>
</dbReference>
<feature type="binding site" evidence="3">
    <location>
        <position position="293"/>
    </location>
    <ligand>
        <name>FAD</name>
        <dbReference type="ChEBI" id="CHEBI:57692"/>
    </ligand>
</feature>
<comment type="cofactor">
    <cofactor evidence="3">
        <name>FAD</name>
        <dbReference type="ChEBI" id="CHEBI:57692"/>
    </cofactor>
</comment>
<dbReference type="Gene3D" id="3.50.50.60">
    <property type="entry name" value="FAD/NAD(P)-binding domain"/>
    <property type="match status" value="1"/>
</dbReference>
<dbReference type="Pfam" id="PF00732">
    <property type="entry name" value="GMC_oxred_N"/>
    <property type="match status" value="1"/>
</dbReference>
<dbReference type="KEGG" id="apln:108735944"/>
<protein>
    <submittedName>
        <fullName evidence="6">Uncharacterized protein LOC108735944</fullName>
    </submittedName>
</protein>
<dbReference type="InterPro" id="IPR012132">
    <property type="entry name" value="GMC_OxRdtase"/>
</dbReference>
<dbReference type="InterPro" id="IPR007867">
    <property type="entry name" value="GMC_OxRtase_C"/>
</dbReference>
<dbReference type="InterPro" id="IPR036188">
    <property type="entry name" value="FAD/NAD-bd_sf"/>
</dbReference>
<dbReference type="GO" id="GO:0050660">
    <property type="term" value="F:flavin adenine dinucleotide binding"/>
    <property type="evidence" value="ECO:0007669"/>
    <property type="project" value="InterPro"/>
</dbReference>
<dbReference type="PANTHER" id="PTHR11552:SF158">
    <property type="entry name" value="GH23626P-RELATED"/>
    <property type="match status" value="1"/>
</dbReference>
<dbReference type="PIRSF" id="PIRSF000137">
    <property type="entry name" value="Alcohol_oxidase"/>
    <property type="match status" value="1"/>
</dbReference>
<evidence type="ECO:0000256" key="1">
    <source>
        <dbReference type="ARBA" id="ARBA00010790"/>
    </source>
</evidence>
<dbReference type="OrthoDB" id="269227at2759"/>
<dbReference type="Pfam" id="PF05199">
    <property type="entry name" value="GMC_oxred_C"/>
    <property type="match status" value="1"/>
</dbReference>
<organism evidence="5 6">
    <name type="scientific">Agrilus planipennis</name>
    <name type="common">Emerald ash borer</name>
    <name type="synonym">Agrilus marcopoli</name>
    <dbReference type="NCBI Taxonomy" id="224129"/>
    <lineage>
        <taxon>Eukaryota</taxon>
        <taxon>Metazoa</taxon>
        <taxon>Ecdysozoa</taxon>
        <taxon>Arthropoda</taxon>
        <taxon>Hexapoda</taxon>
        <taxon>Insecta</taxon>
        <taxon>Pterygota</taxon>
        <taxon>Neoptera</taxon>
        <taxon>Endopterygota</taxon>
        <taxon>Coleoptera</taxon>
        <taxon>Polyphaga</taxon>
        <taxon>Elateriformia</taxon>
        <taxon>Buprestoidea</taxon>
        <taxon>Buprestidae</taxon>
        <taxon>Agrilinae</taxon>
        <taxon>Agrilus</taxon>
    </lineage>
</organism>
<dbReference type="RefSeq" id="XP_018323689.1">
    <property type="nucleotide sequence ID" value="XM_018468187.2"/>
</dbReference>
<accession>A0A1W4WIC5</accession>
<evidence type="ECO:0000313" key="5">
    <source>
        <dbReference type="Proteomes" id="UP000192223"/>
    </source>
</evidence>
<feature type="active site" description="Proton donor" evidence="2">
    <location>
        <position position="540"/>
    </location>
</feature>
<dbReference type="InterPro" id="IPR000172">
    <property type="entry name" value="GMC_OxRdtase_N"/>
</dbReference>
<comment type="similarity">
    <text evidence="1">Belongs to the GMC oxidoreductase family.</text>
</comment>
<keyword evidence="3" id="KW-0274">FAD</keyword>
<dbReference type="SUPFAM" id="SSF51905">
    <property type="entry name" value="FAD/NAD(P)-binding domain"/>
    <property type="match status" value="1"/>
</dbReference>
<dbReference type="Gene3D" id="3.30.560.10">
    <property type="entry name" value="Glucose Oxidase, domain 3"/>
    <property type="match status" value="1"/>
</dbReference>
<proteinExistence type="inferred from homology"/>
<evidence type="ECO:0000256" key="3">
    <source>
        <dbReference type="PIRSR" id="PIRSR000137-2"/>
    </source>
</evidence>
<evidence type="ECO:0000259" key="4">
    <source>
        <dbReference type="PROSITE" id="PS00624"/>
    </source>
</evidence>
<dbReference type="InParanoid" id="A0A1W4WIC5"/>
<dbReference type="Proteomes" id="UP000192223">
    <property type="component" value="Unplaced"/>
</dbReference>
<keyword evidence="5" id="KW-1185">Reference proteome</keyword>
<feature type="active site" description="Proton acceptor" evidence="2">
    <location>
        <position position="583"/>
    </location>
</feature>
<gene>
    <name evidence="6" type="primary">LOC108735944</name>
</gene>
<reference evidence="6" key="1">
    <citation type="submission" date="2025-08" db="UniProtKB">
        <authorList>
            <consortium name="RefSeq"/>
        </authorList>
    </citation>
    <scope>IDENTIFICATION</scope>
    <source>
        <tissue evidence="6">Entire body</tissue>
    </source>
</reference>